<keyword evidence="10" id="KW-1185">Reference proteome</keyword>
<dbReference type="PANTHER" id="PTHR42938">
    <property type="entry name" value="FORMATE DEHYDROGENASE 1"/>
    <property type="match status" value="1"/>
</dbReference>
<dbReference type="Proteomes" id="UP000294575">
    <property type="component" value="Unassembled WGS sequence"/>
</dbReference>
<evidence type="ECO:0000259" key="6">
    <source>
        <dbReference type="Pfam" id="PF00389"/>
    </source>
</evidence>
<dbReference type="SUPFAM" id="SSF52283">
    <property type="entry name" value="Formate/glycerate dehydrogenase catalytic domain-like"/>
    <property type="match status" value="1"/>
</dbReference>
<name>A0A4R6TVX5_9GAMM</name>
<dbReference type="GO" id="GO:0005829">
    <property type="term" value="C:cytosol"/>
    <property type="evidence" value="ECO:0007669"/>
    <property type="project" value="TreeGrafter"/>
</dbReference>
<protein>
    <recommendedName>
        <fullName evidence="5">Erythronate-4-phosphate dehydrogenase</fullName>
        <ecNumber evidence="5">1.1.1.290</ecNumber>
    </recommendedName>
</protein>
<dbReference type="SUPFAM" id="SSF51735">
    <property type="entry name" value="NAD(P)-binding Rossmann-fold domains"/>
    <property type="match status" value="1"/>
</dbReference>
<accession>A0A4R6TVX5</accession>
<organism evidence="9 10">
    <name type="scientific">Thiopseudomonas denitrificans</name>
    <dbReference type="NCBI Taxonomy" id="1501432"/>
    <lineage>
        <taxon>Bacteria</taxon>
        <taxon>Pseudomonadati</taxon>
        <taxon>Pseudomonadota</taxon>
        <taxon>Gammaproteobacteria</taxon>
        <taxon>Pseudomonadales</taxon>
        <taxon>Pseudomonadaceae</taxon>
        <taxon>Thiopseudomonas</taxon>
    </lineage>
</organism>
<feature type="active site" description="Proton donor" evidence="5">
    <location>
        <position position="261"/>
    </location>
</feature>
<feature type="binding site" evidence="5">
    <location>
        <position position="264"/>
    </location>
    <ligand>
        <name>NAD(+)</name>
        <dbReference type="ChEBI" id="CHEBI:57540"/>
    </ligand>
</feature>
<gene>
    <name evidence="5" type="primary">pdxB</name>
    <name evidence="9" type="ORF">DFQ45_11067</name>
</gene>
<comment type="catalytic activity">
    <reaction evidence="5">
        <text>4-phospho-D-erythronate + NAD(+) = (R)-3-hydroxy-2-oxo-4-phosphooxybutanoate + NADH + H(+)</text>
        <dbReference type="Rhea" id="RHEA:18829"/>
        <dbReference type="ChEBI" id="CHEBI:15378"/>
        <dbReference type="ChEBI" id="CHEBI:57540"/>
        <dbReference type="ChEBI" id="CHEBI:57945"/>
        <dbReference type="ChEBI" id="CHEBI:58538"/>
        <dbReference type="ChEBI" id="CHEBI:58766"/>
        <dbReference type="EC" id="1.1.1.290"/>
    </reaction>
</comment>
<dbReference type="InterPro" id="IPR029753">
    <property type="entry name" value="D-isomer_DH_CS"/>
</dbReference>
<keyword evidence="2 5" id="KW-0560">Oxidoreductase</keyword>
<feature type="binding site" evidence="5">
    <location>
        <position position="65"/>
    </location>
    <ligand>
        <name>substrate</name>
    </ligand>
</feature>
<dbReference type="EMBL" id="SNYK01000010">
    <property type="protein sequence ID" value="TDQ36852.1"/>
    <property type="molecule type" value="Genomic_DNA"/>
</dbReference>
<comment type="subunit">
    <text evidence="5">Homodimer.</text>
</comment>
<dbReference type="UniPathway" id="UPA00244">
    <property type="reaction ID" value="UER00310"/>
</dbReference>
<dbReference type="GO" id="GO:0051287">
    <property type="term" value="F:NAD binding"/>
    <property type="evidence" value="ECO:0007669"/>
    <property type="project" value="InterPro"/>
</dbReference>
<comment type="subcellular location">
    <subcellularLocation>
        <location evidence="5">Cytoplasm</location>
    </subcellularLocation>
</comment>
<feature type="domain" description="Erythronate-4-phosphate dehydrogenase dimerisation" evidence="8">
    <location>
        <begin position="296"/>
        <end position="378"/>
    </location>
</feature>
<feature type="domain" description="D-isomer specific 2-hydroxyacid dehydrogenase NAD-binding" evidence="7">
    <location>
        <begin position="111"/>
        <end position="263"/>
    </location>
</feature>
<comment type="similarity">
    <text evidence="5">Belongs to the D-isomer specific 2-hydroxyacid dehydrogenase family. PdxB subfamily.</text>
</comment>
<comment type="function">
    <text evidence="5">Catalyzes the oxidation of erythronate-4-phosphate to 3-hydroxy-2-oxo-4-phosphonooxybutanoate.</text>
</comment>
<dbReference type="InterPro" id="IPR038251">
    <property type="entry name" value="PdxB_dimer_sf"/>
</dbReference>
<dbReference type="GO" id="GO:0033711">
    <property type="term" value="F:4-phosphoerythronate dehydrogenase activity"/>
    <property type="evidence" value="ECO:0007669"/>
    <property type="project" value="UniProtKB-EC"/>
</dbReference>
<dbReference type="PROSITE" id="PS00671">
    <property type="entry name" value="D_2_HYDROXYACID_DH_3"/>
    <property type="match status" value="1"/>
</dbReference>
<dbReference type="EC" id="1.1.1.290" evidence="5"/>
<proteinExistence type="inferred from homology"/>
<dbReference type="RefSeq" id="WP_101497592.1">
    <property type="nucleotide sequence ID" value="NZ_LNJZ01000009.1"/>
</dbReference>
<dbReference type="Pfam" id="PF00389">
    <property type="entry name" value="2-Hacid_dh"/>
    <property type="match status" value="1"/>
</dbReference>
<comment type="pathway">
    <text evidence="5">Cofactor biosynthesis; pyridoxine 5'-phosphate biosynthesis; pyridoxine 5'-phosphate from D-erythrose 4-phosphate: step 2/5.</text>
</comment>
<dbReference type="AlphaFoldDB" id="A0A4R6TVX5"/>
<feature type="domain" description="D-isomer specific 2-hydroxyacid dehydrogenase catalytic" evidence="6">
    <location>
        <begin position="32"/>
        <end position="264"/>
    </location>
</feature>
<dbReference type="OrthoDB" id="9770208at2"/>
<feature type="active site" evidence="5">
    <location>
        <position position="244"/>
    </location>
</feature>
<feature type="binding site" evidence="5">
    <location>
        <position position="182"/>
    </location>
    <ligand>
        <name>NAD(+)</name>
        <dbReference type="ChEBI" id="CHEBI:57540"/>
    </ligand>
</feature>
<evidence type="ECO:0000256" key="2">
    <source>
        <dbReference type="ARBA" id="ARBA00023002"/>
    </source>
</evidence>
<dbReference type="GO" id="GO:0036001">
    <property type="term" value="P:'de novo' pyridoxal 5'-phosphate biosynthetic process"/>
    <property type="evidence" value="ECO:0007669"/>
    <property type="project" value="TreeGrafter"/>
</dbReference>
<dbReference type="GO" id="GO:0008615">
    <property type="term" value="P:pyridoxine biosynthetic process"/>
    <property type="evidence" value="ECO:0007669"/>
    <property type="project" value="UniProtKB-UniRule"/>
</dbReference>
<evidence type="ECO:0000313" key="10">
    <source>
        <dbReference type="Proteomes" id="UP000294575"/>
    </source>
</evidence>
<evidence type="ECO:0000256" key="4">
    <source>
        <dbReference type="ARBA" id="ARBA00023096"/>
    </source>
</evidence>
<dbReference type="CDD" id="cd12158">
    <property type="entry name" value="ErythrP_dh"/>
    <property type="match status" value="1"/>
</dbReference>
<feature type="binding site" evidence="5">
    <location>
        <position position="44"/>
    </location>
    <ligand>
        <name>substrate</name>
    </ligand>
</feature>
<reference evidence="9 10" key="1">
    <citation type="submission" date="2019-03" db="EMBL/GenBank/DDBJ databases">
        <title>Genomic Encyclopedia of Type Strains, Phase IV (KMG-IV): sequencing the most valuable type-strain genomes for metagenomic binning, comparative biology and taxonomic classification.</title>
        <authorList>
            <person name="Goeker M."/>
        </authorList>
    </citation>
    <scope>NUCLEOTIDE SEQUENCE [LARGE SCALE GENOMIC DNA]</scope>
    <source>
        <strain evidence="9 10">DSM 28679</strain>
    </source>
</reference>
<keyword evidence="1 5" id="KW-0963">Cytoplasm</keyword>
<feature type="binding site" evidence="5">
    <location>
        <position position="145"/>
    </location>
    <ligand>
        <name>NAD(+)</name>
        <dbReference type="ChEBI" id="CHEBI:57540"/>
    </ligand>
</feature>
<comment type="caution">
    <text evidence="9">The sequence shown here is derived from an EMBL/GenBank/DDBJ whole genome shotgun (WGS) entry which is preliminary data.</text>
</comment>
<keyword evidence="3 5" id="KW-0520">NAD</keyword>
<evidence type="ECO:0000256" key="3">
    <source>
        <dbReference type="ARBA" id="ARBA00023027"/>
    </source>
</evidence>
<dbReference type="InterPro" id="IPR036291">
    <property type="entry name" value="NAD(P)-bd_dom_sf"/>
</dbReference>
<dbReference type="PANTHER" id="PTHR42938:SF9">
    <property type="entry name" value="FORMATE DEHYDROGENASE 1"/>
    <property type="match status" value="1"/>
</dbReference>
<dbReference type="GO" id="GO:0046983">
    <property type="term" value="F:protein dimerization activity"/>
    <property type="evidence" value="ECO:0007669"/>
    <property type="project" value="InterPro"/>
</dbReference>
<evidence type="ECO:0000256" key="1">
    <source>
        <dbReference type="ARBA" id="ARBA00022490"/>
    </source>
</evidence>
<evidence type="ECO:0000259" key="8">
    <source>
        <dbReference type="Pfam" id="PF11890"/>
    </source>
</evidence>
<feature type="binding site" evidence="5">
    <location>
        <position position="239"/>
    </location>
    <ligand>
        <name>NAD(+)</name>
        <dbReference type="ChEBI" id="CHEBI:57540"/>
    </ligand>
</feature>
<evidence type="ECO:0000256" key="5">
    <source>
        <dbReference type="HAMAP-Rule" id="MF_01825"/>
    </source>
</evidence>
<evidence type="ECO:0000259" key="7">
    <source>
        <dbReference type="Pfam" id="PF02826"/>
    </source>
</evidence>
<dbReference type="NCBIfam" id="NF001309">
    <property type="entry name" value="PRK00257.1"/>
    <property type="match status" value="1"/>
</dbReference>
<dbReference type="Pfam" id="PF11890">
    <property type="entry name" value="DUF3410"/>
    <property type="match status" value="1"/>
</dbReference>
<sequence length="389" mass="41898">MRIVADENIPVADVFARHGELKRLPGRALATADVRDADALIVRSVTRVDAALLQGSNVRFVGTCTIGTDHLDTAWLADNGIAWSNAPGCNARSVVEYVLAALRLLSMRRQAALAQRCFGIVGAGEVGQRLANVFSGLGWSVLLCDPPRQHGSKAPGVSGCYGQQFVSLDELLQHCDVICLHTPLTLDGDWPTRHLLGESQLARLRPGSWLINAGRGPVIDNTALLGTLRQRDDLAVVLDVWEHEPVVDPQLAALCELATPHIAGYSLDGKIRGTEMIYRAFCRHFGLEEGASIVYPAAEISSLAAGGSLTAAQLLQRLPALFYDPLTDDAALRATLLLDDAGQRAAAFDRLRKQYPVRREMQATCLCLPTGSSALQQAADALGMPWQVV</sequence>
<dbReference type="Pfam" id="PF02826">
    <property type="entry name" value="2-Hacid_dh_C"/>
    <property type="match status" value="1"/>
</dbReference>
<evidence type="ECO:0000313" key="9">
    <source>
        <dbReference type="EMBL" id="TDQ36852.1"/>
    </source>
</evidence>
<dbReference type="InterPro" id="IPR020921">
    <property type="entry name" value="Erythronate-4-P_DHase"/>
</dbReference>
<dbReference type="InterPro" id="IPR006140">
    <property type="entry name" value="D-isomer_DH_NAD-bd"/>
</dbReference>
<feature type="active site" evidence="5">
    <location>
        <position position="215"/>
    </location>
</feature>
<dbReference type="Gene3D" id="3.30.1370.170">
    <property type="match status" value="1"/>
</dbReference>
<keyword evidence="4 5" id="KW-0664">Pyridoxine biosynthesis</keyword>
<feature type="binding site" evidence="5">
    <location>
        <position position="265"/>
    </location>
    <ligand>
        <name>substrate</name>
    </ligand>
</feature>
<dbReference type="InterPro" id="IPR024531">
    <property type="entry name" value="Erythronate-4-P_DHase_dimer"/>
</dbReference>
<dbReference type="InterPro" id="IPR006139">
    <property type="entry name" value="D-isomer_2_OHA_DH_cat_dom"/>
</dbReference>
<comment type="caution">
    <text evidence="5">Lacks conserved residue(s) required for the propagation of feature annotation.</text>
</comment>
<dbReference type="HAMAP" id="MF_01825">
    <property type="entry name" value="PdxB"/>
    <property type="match status" value="1"/>
</dbReference>
<dbReference type="Gene3D" id="3.40.50.720">
    <property type="entry name" value="NAD(P)-binding Rossmann-like Domain"/>
    <property type="match status" value="2"/>
</dbReference>